<keyword evidence="2" id="KW-1185">Reference proteome</keyword>
<evidence type="ECO:0000313" key="2">
    <source>
        <dbReference type="Proteomes" id="UP001597319"/>
    </source>
</evidence>
<comment type="caution">
    <text evidence="1">The sequence shown here is derived from an EMBL/GenBank/DDBJ whole genome shotgun (WGS) entry which is preliminary data.</text>
</comment>
<accession>A0ABW5LAL7</accession>
<protein>
    <recommendedName>
        <fullName evidence="3">3,4-dihydroxy-2-butanone-4-phosphate synthase</fullName>
    </recommendedName>
</protein>
<dbReference type="Proteomes" id="UP001597319">
    <property type="component" value="Unassembled WGS sequence"/>
</dbReference>
<evidence type="ECO:0008006" key="3">
    <source>
        <dbReference type="Google" id="ProtNLM"/>
    </source>
</evidence>
<dbReference type="RefSeq" id="WP_378289891.1">
    <property type="nucleotide sequence ID" value="NZ_JBHULE010000004.1"/>
</dbReference>
<name>A0ABW5LAL7_9FLAO</name>
<reference evidence="2" key="1">
    <citation type="journal article" date="2019" name="Int. J. Syst. Evol. Microbiol.">
        <title>The Global Catalogue of Microorganisms (GCM) 10K type strain sequencing project: providing services to taxonomists for standard genome sequencing and annotation.</title>
        <authorList>
            <consortium name="The Broad Institute Genomics Platform"/>
            <consortium name="The Broad Institute Genome Sequencing Center for Infectious Disease"/>
            <person name="Wu L."/>
            <person name="Ma J."/>
        </authorList>
    </citation>
    <scope>NUCLEOTIDE SEQUENCE [LARGE SCALE GENOMIC DNA]</scope>
    <source>
        <strain evidence="2">KCTC 52274</strain>
    </source>
</reference>
<gene>
    <name evidence="1" type="ORF">ACFSR1_04045</name>
</gene>
<organism evidence="1 2">
    <name type="scientific">Aquimarina rubra</name>
    <dbReference type="NCBI Taxonomy" id="1920033"/>
    <lineage>
        <taxon>Bacteria</taxon>
        <taxon>Pseudomonadati</taxon>
        <taxon>Bacteroidota</taxon>
        <taxon>Flavobacteriia</taxon>
        <taxon>Flavobacteriales</taxon>
        <taxon>Flavobacteriaceae</taxon>
        <taxon>Aquimarina</taxon>
    </lineage>
</organism>
<proteinExistence type="predicted"/>
<evidence type="ECO:0000313" key="1">
    <source>
        <dbReference type="EMBL" id="MFD2561830.1"/>
    </source>
</evidence>
<dbReference type="EMBL" id="JBHULE010000004">
    <property type="protein sequence ID" value="MFD2561830.1"/>
    <property type="molecule type" value="Genomic_DNA"/>
</dbReference>
<sequence length="67" mass="7192">MKKKLSLDKIKIAKLNNIRAIRGGSIIIIEDDPGNTSILNAQSIVNRCTDSTKTTPIGTGSIDPNDI</sequence>